<dbReference type="RefSeq" id="WP_207354470.1">
    <property type="nucleotide sequence ID" value="NZ_CP071503.1"/>
</dbReference>
<sequence length="154" mass="16384">MSRNKHFQLRLINTQKGSALMIALFIIVVIAVLAASLIRIGTDADEGVNLEVWSLRAFNAANSGADAALAQLFPLNGGTVSCSNVASTWTPPNVTGFHGCDSITLSCTAFTVGTAHLYRITSHAVCQTGNCDSGTVDERQCLRVSRSVEVEARE</sequence>
<evidence type="ECO:0000313" key="2">
    <source>
        <dbReference type="EMBL" id="QSX33236.1"/>
    </source>
</evidence>
<dbReference type="Proteomes" id="UP000662770">
    <property type="component" value="Chromosome"/>
</dbReference>
<name>A0ABX7QQP1_9GAMM</name>
<keyword evidence="3" id="KW-1185">Reference proteome</keyword>
<feature type="transmembrane region" description="Helical" evidence="1">
    <location>
        <begin position="20"/>
        <end position="40"/>
    </location>
</feature>
<organism evidence="2 3">
    <name type="scientific">Shewanella avicenniae</name>
    <dbReference type="NCBI Taxonomy" id="2814294"/>
    <lineage>
        <taxon>Bacteria</taxon>
        <taxon>Pseudomonadati</taxon>
        <taxon>Pseudomonadota</taxon>
        <taxon>Gammaproteobacteria</taxon>
        <taxon>Alteromonadales</taxon>
        <taxon>Shewanellaceae</taxon>
        <taxon>Shewanella</taxon>
    </lineage>
</organism>
<gene>
    <name evidence="2" type="ORF">JYB87_16150</name>
</gene>
<protein>
    <submittedName>
        <fullName evidence="2">MSHA biogenesis protein MshP</fullName>
    </submittedName>
</protein>
<evidence type="ECO:0000313" key="3">
    <source>
        <dbReference type="Proteomes" id="UP000662770"/>
    </source>
</evidence>
<dbReference type="EMBL" id="CP071503">
    <property type="protein sequence ID" value="QSX33236.1"/>
    <property type="molecule type" value="Genomic_DNA"/>
</dbReference>
<keyword evidence="1" id="KW-1133">Transmembrane helix</keyword>
<keyword evidence="1" id="KW-0812">Transmembrane</keyword>
<accession>A0ABX7QQP1</accession>
<keyword evidence="1" id="KW-0472">Membrane</keyword>
<proteinExistence type="predicted"/>
<evidence type="ECO:0000256" key="1">
    <source>
        <dbReference type="SAM" id="Phobius"/>
    </source>
</evidence>
<reference evidence="2 3" key="1">
    <citation type="submission" date="2021-03" db="EMBL/GenBank/DDBJ databases">
        <title>Novel species identification of genus Shewanella.</title>
        <authorList>
            <person name="Liu G."/>
            <person name="Zhang Q."/>
        </authorList>
    </citation>
    <scope>NUCLEOTIDE SEQUENCE [LARGE SCALE GENOMIC DNA]</scope>
    <source>
        <strain evidence="2 3">FJAT-51800</strain>
    </source>
</reference>